<comment type="caution">
    <text evidence="12">The sequence shown here is derived from an EMBL/GenBank/DDBJ whole genome shotgun (WGS) entry which is preliminary data.</text>
</comment>
<evidence type="ECO:0000256" key="10">
    <source>
        <dbReference type="ARBA" id="ARBA00049007"/>
    </source>
</evidence>
<dbReference type="GO" id="GO:0005737">
    <property type="term" value="C:cytoplasm"/>
    <property type="evidence" value="ECO:0007669"/>
    <property type="project" value="TreeGrafter"/>
</dbReference>
<dbReference type="SUPFAM" id="SSF53383">
    <property type="entry name" value="PLP-dependent transferases"/>
    <property type="match status" value="1"/>
</dbReference>
<dbReference type="Pfam" id="PF00266">
    <property type="entry name" value="Aminotran_5"/>
    <property type="match status" value="1"/>
</dbReference>
<protein>
    <recommendedName>
        <fullName evidence="4">phosphoserine transaminase</fullName>
        <ecNumber evidence="4">2.6.1.52</ecNumber>
    </recommendedName>
</protein>
<keyword evidence="8" id="KW-0663">Pyridoxal phosphate</keyword>
<reference evidence="13" key="1">
    <citation type="journal article" date="2023" name="Commun. Biol.">
        <title>Genome analysis of Parmales, the sister group of diatoms, reveals the evolutionary specialization of diatoms from phago-mixotrophs to photoautotrophs.</title>
        <authorList>
            <person name="Ban H."/>
            <person name="Sato S."/>
            <person name="Yoshikawa S."/>
            <person name="Yamada K."/>
            <person name="Nakamura Y."/>
            <person name="Ichinomiya M."/>
            <person name="Sato N."/>
            <person name="Blanc-Mathieu R."/>
            <person name="Endo H."/>
            <person name="Kuwata A."/>
            <person name="Ogata H."/>
        </authorList>
    </citation>
    <scope>NUCLEOTIDE SEQUENCE [LARGE SCALE GENOMIC DNA]</scope>
    <source>
        <strain evidence="13">NIES 3699</strain>
    </source>
</reference>
<evidence type="ECO:0000256" key="8">
    <source>
        <dbReference type="ARBA" id="ARBA00022898"/>
    </source>
</evidence>
<dbReference type="Gene3D" id="3.40.640.10">
    <property type="entry name" value="Type I PLP-dependent aspartate aminotransferase-like (Major domain)"/>
    <property type="match status" value="1"/>
</dbReference>
<organism evidence="12 13">
    <name type="scientific">Triparma verrucosa</name>
    <dbReference type="NCBI Taxonomy" id="1606542"/>
    <lineage>
        <taxon>Eukaryota</taxon>
        <taxon>Sar</taxon>
        <taxon>Stramenopiles</taxon>
        <taxon>Ochrophyta</taxon>
        <taxon>Bolidophyceae</taxon>
        <taxon>Parmales</taxon>
        <taxon>Triparmaceae</taxon>
        <taxon>Triparma</taxon>
    </lineage>
</organism>
<dbReference type="EC" id="2.6.1.52" evidence="4"/>
<evidence type="ECO:0000256" key="6">
    <source>
        <dbReference type="ARBA" id="ARBA00022605"/>
    </source>
</evidence>
<comment type="pathway">
    <text evidence="2">Amino-acid biosynthesis; L-serine biosynthesis; L-serine from 3-phospho-D-glycerate: step 2/3.</text>
</comment>
<sequence>MSTNLHAANAPSHVAGTKTPFSKLNSKSLSHIVGPDGSKRAINLCAGQAALPQEVLERAAREFVNTDGSGTSVCEMGYRTQPFHRIMERAESSFRKLLNIPDTHEVHFFNGGATLQFAAIPLNLMGGENEGKCANYLMSGHWSEKARNEASQFGEVNEVAKDPAGLYFSVPPASEWNTDKDAAYFHYTSADTRQGLEIRDFDFEGLPEGMPLCCDASANLGTFPMDIAKHDVIYSASHKNFSASGICYAIIRKDLISRKNQMKAMPTMCNWVKFQEAPNKIYNVPVLTSVWLGAMVCEYMIEKGGIPYYEALAIKRSNLLYDLIDSSQGFYRTFVTDVKFRSRMQVVFTIGSGTSDSDVALVEEFLREANDDLGWLDIRSHPLGLGHDVIRVTMYNHQPIETITVVRDYMQQFMEKHATAM</sequence>
<dbReference type="GO" id="GO:0030170">
    <property type="term" value="F:pyridoxal phosphate binding"/>
    <property type="evidence" value="ECO:0007669"/>
    <property type="project" value="TreeGrafter"/>
</dbReference>
<evidence type="ECO:0000256" key="3">
    <source>
        <dbReference type="ARBA" id="ARBA00006904"/>
    </source>
</evidence>
<dbReference type="PANTHER" id="PTHR43247">
    <property type="entry name" value="PHOSPHOSERINE AMINOTRANSFERASE"/>
    <property type="match status" value="1"/>
</dbReference>
<keyword evidence="9" id="KW-0718">Serine biosynthesis</keyword>
<comment type="cofactor">
    <cofactor evidence="1">
        <name>pyridoxal 5'-phosphate</name>
        <dbReference type="ChEBI" id="CHEBI:597326"/>
    </cofactor>
</comment>
<dbReference type="Gene3D" id="3.90.1150.10">
    <property type="entry name" value="Aspartate Aminotransferase, domain 1"/>
    <property type="match status" value="1"/>
</dbReference>
<name>A0A9W7EWF6_9STRA</name>
<dbReference type="PIRSF" id="PIRSF000525">
    <property type="entry name" value="SerC"/>
    <property type="match status" value="1"/>
</dbReference>
<keyword evidence="5" id="KW-0032">Aminotransferase</keyword>
<accession>A0A9W7EWF6</accession>
<keyword evidence="13" id="KW-1185">Reference proteome</keyword>
<dbReference type="AlphaFoldDB" id="A0A9W7EWF6"/>
<dbReference type="InterPro" id="IPR015424">
    <property type="entry name" value="PyrdxlP-dep_Trfase"/>
</dbReference>
<dbReference type="GO" id="GO:0006564">
    <property type="term" value="P:L-serine biosynthetic process"/>
    <property type="evidence" value="ECO:0007669"/>
    <property type="project" value="UniProtKB-KW"/>
</dbReference>
<evidence type="ECO:0000256" key="9">
    <source>
        <dbReference type="ARBA" id="ARBA00023299"/>
    </source>
</evidence>
<evidence type="ECO:0000256" key="5">
    <source>
        <dbReference type="ARBA" id="ARBA00022576"/>
    </source>
</evidence>
<evidence type="ECO:0000259" key="11">
    <source>
        <dbReference type="Pfam" id="PF00266"/>
    </source>
</evidence>
<proteinExistence type="inferred from homology"/>
<dbReference type="HAMAP" id="MF_00160">
    <property type="entry name" value="SerC_aminotrans_5"/>
    <property type="match status" value="1"/>
</dbReference>
<keyword evidence="6" id="KW-0028">Amino-acid biosynthesis</keyword>
<evidence type="ECO:0000256" key="4">
    <source>
        <dbReference type="ARBA" id="ARBA00013030"/>
    </source>
</evidence>
<dbReference type="NCBIfam" id="NF003764">
    <property type="entry name" value="PRK05355.1"/>
    <property type="match status" value="1"/>
</dbReference>
<keyword evidence="7" id="KW-0808">Transferase</keyword>
<feature type="domain" description="Aminotransferase class V" evidence="11">
    <location>
        <begin position="46"/>
        <end position="356"/>
    </location>
</feature>
<evidence type="ECO:0000256" key="1">
    <source>
        <dbReference type="ARBA" id="ARBA00001933"/>
    </source>
</evidence>
<comment type="similarity">
    <text evidence="3">Belongs to the class-V pyridoxal-phosphate-dependent aminotransferase family. SerC subfamily.</text>
</comment>
<dbReference type="EMBL" id="BRXX01000163">
    <property type="protein sequence ID" value="GMH95104.1"/>
    <property type="molecule type" value="Genomic_DNA"/>
</dbReference>
<comment type="catalytic activity">
    <reaction evidence="10">
        <text>O-phospho-L-serine + 2-oxoglutarate = 3-phosphooxypyruvate + L-glutamate</text>
        <dbReference type="Rhea" id="RHEA:14329"/>
        <dbReference type="ChEBI" id="CHEBI:16810"/>
        <dbReference type="ChEBI" id="CHEBI:18110"/>
        <dbReference type="ChEBI" id="CHEBI:29985"/>
        <dbReference type="ChEBI" id="CHEBI:57524"/>
        <dbReference type="EC" id="2.6.1.52"/>
    </reaction>
</comment>
<evidence type="ECO:0000313" key="13">
    <source>
        <dbReference type="Proteomes" id="UP001165160"/>
    </source>
</evidence>
<dbReference type="InterPro" id="IPR000192">
    <property type="entry name" value="Aminotrans_V_dom"/>
</dbReference>
<dbReference type="PANTHER" id="PTHR43247:SF1">
    <property type="entry name" value="PHOSPHOSERINE AMINOTRANSFERASE"/>
    <property type="match status" value="1"/>
</dbReference>
<evidence type="ECO:0000256" key="7">
    <source>
        <dbReference type="ARBA" id="ARBA00022679"/>
    </source>
</evidence>
<dbReference type="InterPro" id="IPR015422">
    <property type="entry name" value="PyrdxlP-dep_Trfase_small"/>
</dbReference>
<evidence type="ECO:0000256" key="2">
    <source>
        <dbReference type="ARBA" id="ARBA00005099"/>
    </source>
</evidence>
<dbReference type="GO" id="GO:0004648">
    <property type="term" value="F:O-phospho-L-serine:2-oxoglutarate aminotransferase activity"/>
    <property type="evidence" value="ECO:0007669"/>
    <property type="project" value="UniProtKB-EC"/>
</dbReference>
<evidence type="ECO:0000313" key="12">
    <source>
        <dbReference type="EMBL" id="GMH95104.1"/>
    </source>
</evidence>
<gene>
    <name evidence="12" type="ORF">TrVE_jg10327</name>
</gene>
<dbReference type="InterPro" id="IPR015421">
    <property type="entry name" value="PyrdxlP-dep_Trfase_major"/>
</dbReference>
<dbReference type="InterPro" id="IPR022278">
    <property type="entry name" value="Pser_aminoTfrase"/>
</dbReference>
<dbReference type="Proteomes" id="UP001165160">
    <property type="component" value="Unassembled WGS sequence"/>
</dbReference>